<dbReference type="EMBL" id="LZZM01000186">
    <property type="protein sequence ID" value="OOM75374.1"/>
    <property type="molecule type" value="Genomic_DNA"/>
</dbReference>
<dbReference type="InterPro" id="IPR036188">
    <property type="entry name" value="FAD/NAD-bd_sf"/>
</dbReference>
<comment type="caution">
    <text evidence="1">The sequence shown here is derived from an EMBL/GenBank/DDBJ whole genome shotgun (WGS) entry which is preliminary data.</text>
</comment>
<dbReference type="Proteomes" id="UP000190890">
    <property type="component" value="Unassembled WGS sequence"/>
</dbReference>
<gene>
    <name evidence="1" type="primary">cdr_1</name>
    <name evidence="1" type="ORF">CLPUN_33200</name>
</gene>
<dbReference type="AlphaFoldDB" id="A0A1S8TCP4"/>
<dbReference type="STRING" id="29367.CLPUN_33200"/>
<dbReference type="Gene3D" id="3.50.50.60">
    <property type="entry name" value="FAD/NAD(P)-binding domain"/>
    <property type="match status" value="1"/>
</dbReference>
<dbReference type="EC" id="1.8.1.14" evidence="1"/>
<protein>
    <submittedName>
        <fullName evidence="1">Coenzyme A disulfide reductase</fullName>
        <ecNumber evidence="1">1.8.1.14</ecNumber>
    </submittedName>
</protein>
<dbReference type="GO" id="GO:0050451">
    <property type="term" value="F:CoA-disulfide reductase (NADPH) activity"/>
    <property type="evidence" value="ECO:0007669"/>
    <property type="project" value="UniProtKB-EC"/>
</dbReference>
<organism evidence="1 2">
    <name type="scientific">Clostridium puniceum</name>
    <dbReference type="NCBI Taxonomy" id="29367"/>
    <lineage>
        <taxon>Bacteria</taxon>
        <taxon>Bacillati</taxon>
        <taxon>Bacillota</taxon>
        <taxon>Clostridia</taxon>
        <taxon>Eubacteriales</taxon>
        <taxon>Clostridiaceae</taxon>
        <taxon>Clostridium</taxon>
    </lineage>
</organism>
<evidence type="ECO:0000313" key="1">
    <source>
        <dbReference type="EMBL" id="OOM75374.1"/>
    </source>
</evidence>
<sequence>MNKKIVIVGVVARDASTAARLRRLDENAEIISVEKG</sequence>
<proteinExistence type="predicted"/>
<keyword evidence="2" id="KW-1185">Reference proteome</keyword>
<keyword evidence="1" id="KW-0560">Oxidoreductase</keyword>
<name>A0A1S8TCP4_9CLOT</name>
<reference evidence="1 2" key="1">
    <citation type="submission" date="2016-05" db="EMBL/GenBank/DDBJ databases">
        <title>Microbial solvent formation.</title>
        <authorList>
            <person name="Poehlein A."/>
            <person name="Montoya Solano J.D."/>
            <person name="Flitsch S."/>
            <person name="Krabben P."/>
            <person name="Duerre P."/>
            <person name="Daniel R."/>
        </authorList>
    </citation>
    <scope>NUCLEOTIDE SEQUENCE [LARGE SCALE GENOMIC DNA]</scope>
    <source>
        <strain evidence="1 2">DSM 2619</strain>
    </source>
</reference>
<evidence type="ECO:0000313" key="2">
    <source>
        <dbReference type="Proteomes" id="UP000190890"/>
    </source>
</evidence>
<accession>A0A1S8TCP4</accession>